<keyword evidence="3" id="KW-1185">Reference proteome</keyword>
<keyword evidence="1" id="KW-0732">Signal</keyword>
<evidence type="ECO:0000256" key="1">
    <source>
        <dbReference type="SAM" id="SignalP"/>
    </source>
</evidence>
<feature type="chain" id="PRO_5047108678" description="Lipoprotein LpqN" evidence="1">
    <location>
        <begin position="22"/>
        <end position="222"/>
    </location>
</feature>
<evidence type="ECO:0008006" key="4">
    <source>
        <dbReference type="Google" id="ProtNLM"/>
    </source>
</evidence>
<protein>
    <recommendedName>
        <fullName evidence="4">Lipoprotein LpqN</fullName>
    </recommendedName>
</protein>
<evidence type="ECO:0000313" key="3">
    <source>
        <dbReference type="Proteomes" id="UP001597182"/>
    </source>
</evidence>
<gene>
    <name evidence="2" type="ORF">ACFQ34_14220</name>
</gene>
<proteinExistence type="predicted"/>
<sequence>MVVPRLRAAVLGLAAAAALLAACGGPSATYVTNSADKTYLKVPNTWHQIDPAQFTAALGTPPADSSAEGTWIVGYDADSAPQLQHMFDPQTEEPLVLVSVDGVPEKSRGQVSLDVIRDFRFPVSASARQDLMLSGSASRLTDFQMIADEVLTPGHGVRGVHSVYVYRLDGGPPQVFDQLGYLNDDASKVYMAIARCSADCFQKRQSEIEGVVNSFTVREDSP</sequence>
<organism evidence="2 3">
    <name type="scientific">Pseudonocardia benzenivorans</name>
    <dbReference type="NCBI Taxonomy" id="228005"/>
    <lineage>
        <taxon>Bacteria</taxon>
        <taxon>Bacillati</taxon>
        <taxon>Actinomycetota</taxon>
        <taxon>Actinomycetes</taxon>
        <taxon>Pseudonocardiales</taxon>
        <taxon>Pseudonocardiaceae</taxon>
        <taxon>Pseudonocardia</taxon>
    </lineage>
</organism>
<dbReference type="RefSeq" id="WP_103381888.1">
    <property type="nucleotide sequence ID" value="NZ_BAABKS010000035.1"/>
</dbReference>
<accession>A0ABW3VH41</accession>
<dbReference type="Proteomes" id="UP001597182">
    <property type="component" value="Unassembled WGS sequence"/>
</dbReference>
<feature type="signal peptide" evidence="1">
    <location>
        <begin position="1"/>
        <end position="21"/>
    </location>
</feature>
<comment type="caution">
    <text evidence="2">The sequence shown here is derived from an EMBL/GenBank/DDBJ whole genome shotgun (WGS) entry which is preliminary data.</text>
</comment>
<reference evidence="3" key="1">
    <citation type="journal article" date="2019" name="Int. J. Syst. Evol. Microbiol.">
        <title>The Global Catalogue of Microorganisms (GCM) 10K type strain sequencing project: providing services to taxonomists for standard genome sequencing and annotation.</title>
        <authorList>
            <consortium name="The Broad Institute Genomics Platform"/>
            <consortium name="The Broad Institute Genome Sequencing Center for Infectious Disease"/>
            <person name="Wu L."/>
            <person name="Ma J."/>
        </authorList>
    </citation>
    <scope>NUCLEOTIDE SEQUENCE [LARGE SCALE GENOMIC DNA]</scope>
    <source>
        <strain evidence="3">CCUG 49018</strain>
    </source>
</reference>
<dbReference type="PROSITE" id="PS51257">
    <property type="entry name" value="PROKAR_LIPOPROTEIN"/>
    <property type="match status" value="1"/>
</dbReference>
<evidence type="ECO:0000313" key="2">
    <source>
        <dbReference type="EMBL" id="MFD1234442.1"/>
    </source>
</evidence>
<name>A0ABW3VH41_9PSEU</name>
<dbReference type="EMBL" id="JBHTMB010000129">
    <property type="protein sequence ID" value="MFD1234442.1"/>
    <property type="molecule type" value="Genomic_DNA"/>
</dbReference>